<dbReference type="EMBL" id="JAPFFF010000041">
    <property type="protein sequence ID" value="KAK8841350.1"/>
    <property type="molecule type" value="Genomic_DNA"/>
</dbReference>
<keyword evidence="2" id="KW-1185">Reference proteome</keyword>
<sequence>MLILFSIFITVLTQIPDEYRELVNEAKRKPKIHFMAEEKQFPAGNYAINNFNFKLNSQIIGHGTQGLISYALNKTKKYLDNNCSNFNSAVICRNFTNFNFPTIQKGTNISQMNPINIKKSFIDDDKTQKIFDTYIGGVFGIFSGIDIKYTNPSDLKLQLFQASEAETQVNFILPSGIYTNRSIDIGEKREEPLFEYEIRIFDCEYKVIVNSISSVKVTNITYNSTEELMFNQRAGYKAQKEFQIRNWKSSKVSKSSESIFYELFKTDIDRPSKDFSAQNLELNISIYTGLEVVLQSKINENENNFTVKCGIEFKREIIAKHNSTICHCPYLHGKNSDLGLFNLETINSFMHNNVIIVTAQKFYANEHFWSKTNPNSWCLGGNLNTFDINIEEGKPNSAVLNIQSVKYGTEYADKPNSYYKILIYGVIFNDKIEFHDISKGFNDLVTLKSKKGTPIFALISIDSNILCNFEIQTDIESASVFSAVKPNISYGNSIGLIIHEPGSFYNAIITSIYDEYSSETKYDCAYDIKNVWSLKISSFYSSIDFDFLSIEIEKKEKESTEIILSMICKNDEIGNLYKMTKNFLISNINCHLQMTIKLYQNSQDISNDKIIFAKNFVSLENGTIDIQSDDESSWKCQVLLYQCNYPIIFDTKSMKIGTSLIFAPVFSANNPFSQKIINKSPSTIRIECPKISSLNRYGIFKLEFELDLKSFNQIKETEITALILMKNLKPICSYQKIDDDLYSFKISINSLNEYCTENDTILYYHIPFRFMDDNQLINPSIQIIDIFRSPVYSNEICDFDEQMFPSAYTFIHNACIARDDDIKKIDYLKIHCDEYDINISQYIYPAKNDRAQNWRLIGFSLISDNCSNQTFPHHLIIEQNETDFSIEEHMIDIYHQEKDVYINCSRCKAIRVYWIDDYYDHGNEYLYENKNQKFLIHTSSNRIYQLYAVCKDNHETNCEKTVNNLNNLSLISVPIIGRILDEKSYLYMNGDIIKDEYTQFVYNRETINYITDLKSEIQKIISFNDKLHIKIDVRKVGSFIKIYAYETNSNCFIPFTSNKNAIFDILLAQRPIDLLEYSYYCSGSIFIADKMKINVIDRVDVLAAPNIFDLPDYLSSQFESIIINNREDIANIEENKYCFCQNNENYCEKRNGLTLMYPEFNDFLILSNAARESLTIDVVENLSYFYPNFDKIKMQNLVLTFNCNSPKSIKGEIIIPPGVTIIFIGEFDLKELYITTRVNWENLIAGKISFENVEKYPIIDVENEVDSQEDDKYIDIILQGEPNLNLLSKSDFQNNYEYFIQNNKIYCLRRKTEFELKNDFCIYKTNRIACKDNKMNSISEEDLNNFPIYFKGEYDDEIRLHLAENISFTEETLQTFFSNHPDIKLKIQSENKFTSLNGILNCPKDITLLFKEDELDIQDLIINKSVSISYRIASNDIGYIDLNDKIIKSIIIYCQDIPQNSNIDDSAEFSIIKNYNEDLNISIVNNVLISEYMNTSLELFYYRNDYYIKITSDVIYDYPNLFCIYIDDPHDFNLGHPIKSNEVKKIIKYIDTQNYDNITINILDDVNLELDISYLNELKYVFINGSNKFKKLSGGIKISLNTKASLSNLDIGNLRLDIDVSITNNIASCYDIIHCNGYPTIKIFPHSLPTNVKNNSNQLFKAMVLKSKKQISFSFDQFKIPMYGGFIYQKIHNEITNDTKFLYLIYDYIQIQINGNQDNHYYLFQNNESSFWDKANNNINSSDFCLANFMGKGSPNQYIFQISENISLLSPCILDFSKYSKKEILIFGDFSIKGNMTIIGEVDIIIFNHMIINELQISLNITMPQNKNSKEIIVPSIITYEDAKPQSLNLNILNYSKEIEEYDFESR</sequence>
<gene>
    <name evidence="1" type="ORF">M9Y10_026964</name>
</gene>
<dbReference type="Proteomes" id="UP001470230">
    <property type="component" value="Unassembled WGS sequence"/>
</dbReference>
<organism evidence="1 2">
    <name type="scientific">Tritrichomonas musculus</name>
    <dbReference type="NCBI Taxonomy" id="1915356"/>
    <lineage>
        <taxon>Eukaryota</taxon>
        <taxon>Metamonada</taxon>
        <taxon>Parabasalia</taxon>
        <taxon>Tritrichomonadida</taxon>
        <taxon>Tritrichomonadidae</taxon>
        <taxon>Tritrichomonas</taxon>
    </lineage>
</organism>
<accession>A0ABR2H5B6</accession>
<name>A0ABR2H5B6_9EUKA</name>
<evidence type="ECO:0000313" key="2">
    <source>
        <dbReference type="Proteomes" id="UP001470230"/>
    </source>
</evidence>
<comment type="caution">
    <text evidence="1">The sequence shown here is derived from an EMBL/GenBank/DDBJ whole genome shotgun (WGS) entry which is preliminary data.</text>
</comment>
<evidence type="ECO:0000313" key="1">
    <source>
        <dbReference type="EMBL" id="KAK8841350.1"/>
    </source>
</evidence>
<proteinExistence type="predicted"/>
<protein>
    <submittedName>
        <fullName evidence="1">Uncharacterized protein</fullName>
    </submittedName>
</protein>
<reference evidence="1 2" key="1">
    <citation type="submission" date="2024-04" db="EMBL/GenBank/DDBJ databases">
        <title>Tritrichomonas musculus Genome.</title>
        <authorList>
            <person name="Alves-Ferreira E."/>
            <person name="Grigg M."/>
            <person name="Lorenzi H."/>
            <person name="Galac M."/>
        </authorList>
    </citation>
    <scope>NUCLEOTIDE SEQUENCE [LARGE SCALE GENOMIC DNA]</scope>
    <source>
        <strain evidence="1 2">EAF2021</strain>
    </source>
</reference>